<organism evidence="1 2">
    <name type="scientific">Nephila pilipes</name>
    <name type="common">Giant wood spider</name>
    <name type="synonym">Nephila maculata</name>
    <dbReference type="NCBI Taxonomy" id="299642"/>
    <lineage>
        <taxon>Eukaryota</taxon>
        <taxon>Metazoa</taxon>
        <taxon>Ecdysozoa</taxon>
        <taxon>Arthropoda</taxon>
        <taxon>Chelicerata</taxon>
        <taxon>Arachnida</taxon>
        <taxon>Araneae</taxon>
        <taxon>Araneomorphae</taxon>
        <taxon>Entelegynae</taxon>
        <taxon>Araneoidea</taxon>
        <taxon>Nephilidae</taxon>
        <taxon>Nephila</taxon>
    </lineage>
</organism>
<keyword evidence="2" id="KW-1185">Reference proteome</keyword>
<reference evidence="1" key="1">
    <citation type="submission" date="2020-08" db="EMBL/GenBank/DDBJ databases">
        <title>Multicomponent nature underlies the extraordinary mechanical properties of spider dragline silk.</title>
        <authorList>
            <person name="Kono N."/>
            <person name="Nakamura H."/>
            <person name="Mori M."/>
            <person name="Yoshida Y."/>
            <person name="Ohtoshi R."/>
            <person name="Malay A.D."/>
            <person name="Moran D.A.P."/>
            <person name="Tomita M."/>
            <person name="Numata K."/>
            <person name="Arakawa K."/>
        </authorList>
    </citation>
    <scope>NUCLEOTIDE SEQUENCE</scope>
</reference>
<protein>
    <submittedName>
        <fullName evidence="1">Uncharacterized protein</fullName>
    </submittedName>
</protein>
<dbReference type="Proteomes" id="UP000887013">
    <property type="component" value="Unassembled WGS sequence"/>
</dbReference>
<dbReference type="EMBL" id="BMAW01023693">
    <property type="protein sequence ID" value="GFT84215.1"/>
    <property type="molecule type" value="Genomic_DNA"/>
</dbReference>
<dbReference type="AlphaFoldDB" id="A0A8X6U5U7"/>
<evidence type="ECO:0000313" key="1">
    <source>
        <dbReference type="EMBL" id="GFT84215.1"/>
    </source>
</evidence>
<name>A0A8X6U5U7_NEPPI</name>
<sequence length="102" mass="11875">MYSCVFVERLFTTPMREHKEKGELNIPMSFDQNIPSMTNVLSTRCNGSTLIGTLSLLREELRLICLAQRRVYVIGKRNILFVNIIRWRQIATVFTTVESHDI</sequence>
<accession>A0A8X6U5U7</accession>
<evidence type="ECO:0000313" key="2">
    <source>
        <dbReference type="Proteomes" id="UP000887013"/>
    </source>
</evidence>
<gene>
    <name evidence="1" type="ORF">NPIL_548441</name>
</gene>
<proteinExistence type="predicted"/>
<comment type="caution">
    <text evidence="1">The sequence shown here is derived from an EMBL/GenBank/DDBJ whole genome shotgun (WGS) entry which is preliminary data.</text>
</comment>